<evidence type="ECO:0000313" key="2">
    <source>
        <dbReference type="EMBL" id="KAF9454440.1"/>
    </source>
</evidence>
<dbReference type="PANTHER" id="PTHR43130:SF15">
    <property type="entry name" value="THIJ_PFPI FAMILY PROTEIN (AFU_ORTHOLOGUE AFUA_5G14240)"/>
    <property type="match status" value="1"/>
</dbReference>
<sequence>SPLAELPLHFALILFPSFQALDVFGPLDALNTLKRLYPSLPLRLSILSATPDPVSTIPSSAGLPGPAFEQQIIPTHTFTSPPPEPIDILFIPGGFGTRLADTSSWKPVADYLNNFFANGTAVRNLRGVFTVCTGSLLLARSKALGGKGMLDGVRATTNKRGFKGALEELPSVSWEPHARWVRTDLAIPLSSGSEHSVKLWTTSGVSAGTDGIFAVISEEYGQPVADLIAVVLEYERRTDPDVDPFAVEL</sequence>
<dbReference type="OrthoDB" id="543156at2759"/>
<evidence type="ECO:0000313" key="3">
    <source>
        <dbReference type="Proteomes" id="UP000807342"/>
    </source>
</evidence>
<name>A0A9P5XPA7_9AGAR</name>
<dbReference type="Proteomes" id="UP000807342">
    <property type="component" value="Unassembled WGS sequence"/>
</dbReference>
<organism evidence="2 3">
    <name type="scientific">Macrolepiota fuliginosa MF-IS2</name>
    <dbReference type="NCBI Taxonomy" id="1400762"/>
    <lineage>
        <taxon>Eukaryota</taxon>
        <taxon>Fungi</taxon>
        <taxon>Dikarya</taxon>
        <taxon>Basidiomycota</taxon>
        <taxon>Agaricomycotina</taxon>
        <taxon>Agaricomycetes</taxon>
        <taxon>Agaricomycetidae</taxon>
        <taxon>Agaricales</taxon>
        <taxon>Agaricineae</taxon>
        <taxon>Agaricaceae</taxon>
        <taxon>Macrolepiota</taxon>
    </lineage>
</organism>
<reference evidence="2" key="1">
    <citation type="submission" date="2020-11" db="EMBL/GenBank/DDBJ databases">
        <authorList>
            <consortium name="DOE Joint Genome Institute"/>
            <person name="Ahrendt S."/>
            <person name="Riley R."/>
            <person name="Andreopoulos W."/>
            <person name="Labutti K."/>
            <person name="Pangilinan J."/>
            <person name="Ruiz-Duenas F.J."/>
            <person name="Barrasa J.M."/>
            <person name="Sanchez-Garcia M."/>
            <person name="Camarero S."/>
            <person name="Miyauchi S."/>
            <person name="Serrano A."/>
            <person name="Linde D."/>
            <person name="Babiker R."/>
            <person name="Drula E."/>
            <person name="Ayuso-Fernandez I."/>
            <person name="Pacheco R."/>
            <person name="Padilla G."/>
            <person name="Ferreira P."/>
            <person name="Barriuso J."/>
            <person name="Kellner H."/>
            <person name="Castanera R."/>
            <person name="Alfaro M."/>
            <person name="Ramirez L."/>
            <person name="Pisabarro A.G."/>
            <person name="Kuo A."/>
            <person name="Tritt A."/>
            <person name="Lipzen A."/>
            <person name="He G."/>
            <person name="Yan M."/>
            <person name="Ng V."/>
            <person name="Cullen D."/>
            <person name="Martin F."/>
            <person name="Rosso M.-N."/>
            <person name="Henrissat B."/>
            <person name="Hibbett D."/>
            <person name="Martinez A.T."/>
            <person name="Grigoriev I.V."/>
        </authorList>
    </citation>
    <scope>NUCLEOTIDE SEQUENCE</scope>
    <source>
        <strain evidence="2">MF-IS2</strain>
    </source>
</reference>
<gene>
    <name evidence="2" type="ORF">P691DRAFT_656158</name>
</gene>
<keyword evidence="1" id="KW-0732">Signal</keyword>
<dbReference type="EMBL" id="MU151054">
    <property type="protein sequence ID" value="KAF9454440.1"/>
    <property type="molecule type" value="Genomic_DNA"/>
</dbReference>
<dbReference type="SUPFAM" id="SSF52317">
    <property type="entry name" value="Class I glutamine amidotransferase-like"/>
    <property type="match status" value="1"/>
</dbReference>
<dbReference type="PANTHER" id="PTHR43130">
    <property type="entry name" value="ARAC-FAMILY TRANSCRIPTIONAL REGULATOR"/>
    <property type="match status" value="1"/>
</dbReference>
<dbReference type="Gene3D" id="3.40.50.880">
    <property type="match status" value="1"/>
</dbReference>
<dbReference type="AlphaFoldDB" id="A0A9P5XPA7"/>
<protein>
    <submittedName>
        <fullName evidence="2">Class I glutamine amidotransferase-like protein</fullName>
    </submittedName>
</protein>
<feature type="chain" id="PRO_5040461858" evidence="1">
    <location>
        <begin position="21"/>
        <end position="249"/>
    </location>
</feature>
<keyword evidence="3" id="KW-1185">Reference proteome</keyword>
<feature type="signal peptide" evidence="1">
    <location>
        <begin position="1"/>
        <end position="20"/>
    </location>
</feature>
<dbReference type="InterPro" id="IPR052158">
    <property type="entry name" value="INH-QAR"/>
</dbReference>
<dbReference type="InterPro" id="IPR029062">
    <property type="entry name" value="Class_I_gatase-like"/>
</dbReference>
<feature type="non-terminal residue" evidence="2">
    <location>
        <position position="1"/>
    </location>
</feature>
<proteinExistence type="predicted"/>
<keyword evidence="2" id="KW-0315">Glutamine amidotransferase</keyword>
<accession>A0A9P5XPA7</accession>
<comment type="caution">
    <text evidence="2">The sequence shown here is derived from an EMBL/GenBank/DDBJ whole genome shotgun (WGS) entry which is preliminary data.</text>
</comment>
<evidence type="ECO:0000256" key="1">
    <source>
        <dbReference type="SAM" id="SignalP"/>
    </source>
</evidence>